<dbReference type="EMBL" id="JAUCMX010000025">
    <property type="protein sequence ID" value="KAK3510466.1"/>
    <property type="molecule type" value="Genomic_DNA"/>
</dbReference>
<dbReference type="Gene3D" id="3.10.100.10">
    <property type="entry name" value="Mannose-Binding Protein A, subunit A"/>
    <property type="match status" value="1"/>
</dbReference>
<organism evidence="2 3">
    <name type="scientific">Hemibagrus guttatus</name>
    <dbReference type="NCBI Taxonomy" id="175788"/>
    <lineage>
        <taxon>Eukaryota</taxon>
        <taxon>Metazoa</taxon>
        <taxon>Chordata</taxon>
        <taxon>Craniata</taxon>
        <taxon>Vertebrata</taxon>
        <taxon>Euteleostomi</taxon>
        <taxon>Actinopterygii</taxon>
        <taxon>Neopterygii</taxon>
        <taxon>Teleostei</taxon>
        <taxon>Ostariophysi</taxon>
        <taxon>Siluriformes</taxon>
        <taxon>Bagridae</taxon>
        <taxon>Hemibagrus</taxon>
    </lineage>
</organism>
<protein>
    <recommendedName>
        <fullName evidence="4">C-type lectin domain-containing protein</fullName>
    </recommendedName>
</protein>
<gene>
    <name evidence="2" type="ORF">QTP70_008659</name>
</gene>
<comment type="caution">
    <text evidence="2">The sequence shown here is derived from an EMBL/GenBank/DDBJ whole genome shotgun (WGS) entry which is preliminary data.</text>
</comment>
<evidence type="ECO:0008006" key="4">
    <source>
        <dbReference type="Google" id="ProtNLM"/>
    </source>
</evidence>
<reference evidence="2" key="1">
    <citation type="submission" date="2023-06" db="EMBL/GenBank/DDBJ databases">
        <title>Male Hemibagrus guttatus genome.</title>
        <authorList>
            <person name="Bian C."/>
        </authorList>
    </citation>
    <scope>NUCLEOTIDE SEQUENCE</scope>
    <source>
        <strain evidence="2">Male_cb2023</strain>
        <tissue evidence="2">Muscle</tissue>
    </source>
</reference>
<dbReference type="PANTHER" id="PTHR45784">
    <property type="entry name" value="C-TYPE LECTIN DOMAIN FAMILY 20 MEMBER A-RELATED"/>
    <property type="match status" value="1"/>
</dbReference>
<dbReference type="PANTHER" id="PTHR45784:SF5">
    <property type="entry name" value="C-TYPE LECTIN DOMAIN FAMILY 20 MEMBER A-RELATED"/>
    <property type="match status" value="1"/>
</dbReference>
<feature type="region of interest" description="Disordered" evidence="1">
    <location>
        <begin position="173"/>
        <end position="193"/>
    </location>
</feature>
<keyword evidence="3" id="KW-1185">Reference proteome</keyword>
<dbReference type="InterPro" id="IPR016187">
    <property type="entry name" value="CTDL_fold"/>
</dbReference>
<accession>A0AAE0ULR5</accession>
<sequence>MPHWEEAPGKTQDTLERLCLSAGLGTPRGPSGRAGGNVWGEGDKLIMIKKNLTWKEALRYCRKHHHDLYSVCTEKMQFWVKEMSQNASTEHVGLGLHHTCSLGFWCESSNRTRVRTKSGPNKRTETCLKKWFRYAFKQTLERFVCERRLTSFGGGCPQSDLLLPPRLRRDSLRLTPHRQRRSPATPPSLPPLGGFRPSRAEVVARLYYASGDVARLCCSAVDVAWLCCSAVDVAWLS</sequence>
<dbReference type="SUPFAM" id="SSF56436">
    <property type="entry name" value="C-type lectin-like"/>
    <property type="match status" value="1"/>
</dbReference>
<evidence type="ECO:0000313" key="3">
    <source>
        <dbReference type="Proteomes" id="UP001274896"/>
    </source>
</evidence>
<name>A0AAE0ULR5_9TELE</name>
<evidence type="ECO:0000256" key="1">
    <source>
        <dbReference type="SAM" id="MobiDB-lite"/>
    </source>
</evidence>
<dbReference type="AlphaFoldDB" id="A0AAE0ULR5"/>
<dbReference type="Proteomes" id="UP001274896">
    <property type="component" value="Unassembled WGS sequence"/>
</dbReference>
<dbReference type="InterPro" id="IPR016186">
    <property type="entry name" value="C-type_lectin-like/link_sf"/>
</dbReference>
<evidence type="ECO:0000313" key="2">
    <source>
        <dbReference type="EMBL" id="KAK3510466.1"/>
    </source>
</evidence>
<proteinExistence type="predicted"/>